<evidence type="ECO:0000259" key="2">
    <source>
        <dbReference type="PROSITE" id="PS50879"/>
    </source>
</evidence>
<feature type="domain" description="RNase H type-1" evidence="2">
    <location>
        <begin position="154"/>
        <end position="301"/>
    </location>
</feature>
<organism evidence="3 4">
    <name type="scientific">Pestalotiopsis fici (strain W106-1 / CGMCC3.15140)</name>
    <dbReference type="NCBI Taxonomy" id="1229662"/>
    <lineage>
        <taxon>Eukaryota</taxon>
        <taxon>Fungi</taxon>
        <taxon>Dikarya</taxon>
        <taxon>Ascomycota</taxon>
        <taxon>Pezizomycotina</taxon>
        <taxon>Sordariomycetes</taxon>
        <taxon>Xylariomycetidae</taxon>
        <taxon>Amphisphaeriales</taxon>
        <taxon>Sporocadaceae</taxon>
        <taxon>Pestalotiopsis</taxon>
    </lineage>
</organism>
<dbReference type="eggNOG" id="ENOG502T120">
    <property type="taxonomic scope" value="Eukaryota"/>
</dbReference>
<feature type="compositionally biased region" description="Polar residues" evidence="1">
    <location>
        <begin position="69"/>
        <end position="78"/>
    </location>
</feature>
<dbReference type="Gene3D" id="3.30.420.10">
    <property type="entry name" value="Ribonuclease H-like superfamily/Ribonuclease H"/>
    <property type="match status" value="1"/>
</dbReference>
<dbReference type="SUPFAM" id="SSF53098">
    <property type="entry name" value="Ribonuclease H-like"/>
    <property type="match status" value="1"/>
</dbReference>
<dbReference type="PROSITE" id="PS50879">
    <property type="entry name" value="RNASE_H_1"/>
    <property type="match status" value="1"/>
</dbReference>
<accession>W3X6S9</accession>
<dbReference type="KEGG" id="pfy:PFICI_06114"/>
<dbReference type="CDD" id="cd09276">
    <property type="entry name" value="Rnase_HI_RT_non_LTR"/>
    <property type="match status" value="1"/>
</dbReference>
<dbReference type="GO" id="GO:0004523">
    <property type="term" value="F:RNA-DNA hybrid ribonuclease activity"/>
    <property type="evidence" value="ECO:0007669"/>
    <property type="project" value="InterPro"/>
</dbReference>
<feature type="region of interest" description="Disordered" evidence="1">
    <location>
        <begin position="55"/>
        <end position="92"/>
    </location>
</feature>
<evidence type="ECO:0000256" key="1">
    <source>
        <dbReference type="SAM" id="MobiDB-lite"/>
    </source>
</evidence>
<dbReference type="RefSeq" id="XP_007832886.1">
    <property type="nucleotide sequence ID" value="XM_007834695.1"/>
</dbReference>
<dbReference type="STRING" id="1229662.W3X6S9"/>
<dbReference type="InterPro" id="IPR012337">
    <property type="entry name" value="RNaseH-like_sf"/>
</dbReference>
<name>W3X6S9_PESFW</name>
<dbReference type="InterPro" id="IPR002156">
    <property type="entry name" value="RNaseH_domain"/>
</dbReference>
<gene>
    <name evidence="3" type="ORF">PFICI_06114</name>
</gene>
<protein>
    <recommendedName>
        <fullName evidence="2">RNase H type-1 domain-containing protein</fullName>
    </recommendedName>
</protein>
<sequence>MEIPNDLEEFDRGQLPLSLGFEEFLGAIDTFPEEMPFPSVVVAMLESLRSAERIREDREKQEGQRRNQSDTLSCSVSIKSDDSNEKRKLHSLTDVPHPEEFAIHKINPRQFLADFAHLFDTTKSEVLAGGLVVIAKTPQASVVYADNVYNSSQPEKDMVLWTDASWNFKNPRQLACSAIAFKQVPHRDLWCDEIAVLRGPRNAPFELFGIHQALKAALRRYPQTANQEVVQVFTDCQRAMNEILSPDKDQGADTQALLEAINCLAKRLVERGCRIELHWVKAHDSVIGNERVDALASSARRIFRQNHKYRWIPTYLEFEELSLKAIFPKQGTVTDRKWQEMIEEFSSSYVFSGRRLIDQV</sequence>
<dbReference type="InterPro" id="IPR036397">
    <property type="entry name" value="RNaseH_sf"/>
</dbReference>
<dbReference type="OrthoDB" id="3548481at2759"/>
<reference evidence="4" key="1">
    <citation type="journal article" date="2015" name="BMC Genomics">
        <title>Genomic and transcriptomic analysis of the endophytic fungus Pestalotiopsis fici reveals its lifestyle and high potential for synthesis of natural products.</title>
        <authorList>
            <person name="Wang X."/>
            <person name="Zhang X."/>
            <person name="Liu L."/>
            <person name="Xiang M."/>
            <person name="Wang W."/>
            <person name="Sun X."/>
            <person name="Che Y."/>
            <person name="Guo L."/>
            <person name="Liu G."/>
            <person name="Guo L."/>
            <person name="Wang C."/>
            <person name="Yin W.B."/>
            <person name="Stadler M."/>
            <person name="Zhang X."/>
            <person name="Liu X."/>
        </authorList>
    </citation>
    <scope>NUCLEOTIDE SEQUENCE [LARGE SCALE GENOMIC DNA]</scope>
    <source>
        <strain evidence="4">W106-1 / CGMCC3.15140</strain>
    </source>
</reference>
<dbReference type="GeneID" id="19271127"/>
<dbReference type="Pfam" id="PF00075">
    <property type="entry name" value="RNase_H"/>
    <property type="match status" value="1"/>
</dbReference>
<dbReference type="InParanoid" id="W3X6S9"/>
<dbReference type="GO" id="GO:0003676">
    <property type="term" value="F:nucleic acid binding"/>
    <property type="evidence" value="ECO:0007669"/>
    <property type="project" value="InterPro"/>
</dbReference>
<dbReference type="EMBL" id="KI912112">
    <property type="protein sequence ID" value="ETS81112.1"/>
    <property type="molecule type" value="Genomic_DNA"/>
</dbReference>
<feature type="compositionally biased region" description="Basic and acidic residues" evidence="1">
    <location>
        <begin position="55"/>
        <end position="68"/>
    </location>
</feature>
<evidence type="ECO:0000313" key="4">
    <source>
        <dbReference type="Proteomes" id="UP000030651"/>
    </source>
</evidence>
<keyword evidence="4" id="KW-1185">Reference proteome</keyword>
<dbReference type="HOGENOM" id="CLU_769668_0_0_1"/>
<evidence type="ECO:0000313" key="3">
    <source>
        <dbReference type="EMBL" id="ETS81112.1"/>
    </source>
</evidence>
<proteinExistence type="predicted"/>
<dbReference type="AlphaFoldDB" id="W3X6S9"/>
<dbReference type="Proteomes" id="UP000030651">
    <property type="component" value="Unassembled WGS sequence"/>
</dbReference>